<evidence type="ECO:0000256" key="1">
    <source>
        <dbReference type="ARBA" id="ARBA00022729"/>
    </source>
</evidence>
<evidence type="ECO:0008006" key="4">
    <source>
        <dbReference type="Google" id="ProtNLM"/>
    </source>
</evidence>
<sequence length="178" mass="19931">MNEQATTIYAALNSIAHQPHRIVDPSIIPGRILIDLDPTVWAEFDGRDAGYLMVFAAENEPPQQFRTNLVVVLTRAIVNSGVDLFTTVIGHAFTEARGLPGWEEERVLTCLPEYRHSGWSIQSGTYRADDLTLYTVTRYAAYERGNIAYLLQVTGTTADRSRFGSLLDDIVYNTAFED</sequence>
<dbReference type="Gene3D" id="3.40.1000.10">
    <property type="entry name" value="Mog1/PsbP, alpha/beta/alpha sandwich"/>
    <property type="match status" value="1"/>
</dbReference>
<dbReference type="RefSeq" id="WP_157391142.1">
    <property type="nucleotide sequence ID" value="NZ_WRPP01000006.1"/>
</dbReference>
<organism evidence="2 3">
    <name type="scientific">Nocardia terrae</name>
    <dbReference type="NCBI Taxonomy" id="2675851"/>
    <lineage>
        <taxon>Bacteria</taxon>
        <taxon>Bacillati</taxon>
        <taxon>Actinomycetota</taxon>
        <taxon>Actinomycetes</taxon>
        <taxon>Mycobacteriales</taxon>
        <taxon>Nocardiaceae</taxon>
        <taxon>Nocardia</taxon>
    </lineage>
</organism>
<gene>
    <name evidence="2" type="ORF">GPX89_30685</name>
</gene>
<comment type="caution">
    <text evidence="2">The sequence shown here is derived from an EMBL/GenBank/DDBJ whole genome shotgun (WGS) entry which is preliminary data.</text>
</comment>
<accession>A0A7K1V4P8</accession>
<evidence type="ECO:0000313" key="2">
    <source>
        <dbReference type="EMBL" id="MVU81594.1"/>
    </source>
</evidence>
<dbReference type="Proteomes" id="UP000466794">
    <property type="component" value="Unassembled WGS sequence"/>
</dbReference>
<dbReference type="AlphaFoldDB" id="A0A7K1V4P8"/>
<dbReference type="Pfam" id="PF10738">
    <property type="entry name" value="Lpp-LpqN"/>
    <property type="match status" value="1"/>
</dbReference>
<keyword evidence="1" id="KW-0732">Signal</keyword>
<keyword evidence="3" id="KW-1185">Reference proteome</keyword>
<reference evidence="2 3" key="1">
    <citation type="submission" date="2019-12" db="EMBL/GenBank/DDBJ databases">
        <title>Nocardia sp. nov. ET3-3 isolated from soil.</title>
        <authorList>
            <person name="Kanchanasin P."/>
            <person name="Tanasupawat S."/>
            <person name="Yuki M."/>
            <person name="Kudo T."/>
        </authorList>
    </citation>
    <scope>NUCLEOTIDE SEQUENCE [LARGE SCALE GENOMIC DNA]</scope>
    <source>
        <strain evidence="2 3">ET3-3</strain>
    </source>
</reference>
<protein>
    <recommendedName>
        <fullName evidence="4">Lipoprotein LpqN</fullName>
    </recommendedName>
</protein>
<dbReference type="EMBL" id="WRPP01000006">
    <property type="protein sequence ID" value="MVU81594.1"/>
    <property type="molecule type" value="Genomic_DNA"/>
</dbReference>
<dbReference type="InterPro" id="IPR019674">
    <property type="entry name" value="Lipoprotein_LpqN/LpqT-like"/>
</dbReference>
<name>A0A7K1V4P8_9NOCA</name>
<proteinExistence type="predicted"/>
<evidence type="ECO:0000313" key="3">
    <source>
        <dbReference type="Proteomes" id="UP000466794"/>
    </source>
</evidence>